<dbReference type="InterPro" id="IPR020011">
    <property type="entry name" value="FimV_C"/>
</dbReference>
<proteinExistence type="predicted"/>
<name>A0ABX2EQG2_9BURK</name>
<dbReference type="NCBIfam" id="TIGR03504">
    <property type="entry name" value="FimV_Cterm"/>
    <property type="match status" value="1"/>
</dbReference>
<evidence type="ECO:0000313" key="2">
    <source>
        <dbReference type="EMBL" id="NRF70814.1"/>
    </source>
</evidence>
<feature type="region of interest" description="Disordered" evidence="1">
    <location>
        <begin position="158"/>
        <end position="215"/>
    </location>
</feature>
<dbReference type="Proteomes" id="UP000737171">
    <property type="component" value="Unassembled WGS sequence"/>
</dbReference>
<keyword evidence="3" id="KW-1185">Reference proteome</keyword>
<feature type="compositionally biased region" description="Pro residues" evidence="1">
    <location>
        <begin position="268"/>
        <end position="291"/>
    </location>
</feature>
<feature type="region of interest" description="Disordered" evidence="1">
    <location>
        <begin position="1"/>
        <end position="73"/>
    </location>
</feature>
<dbReference type="InterPro" id="IPR036779">
    <property type="entry name" value="LysM_dom_sf"/>
</dbReference>
<feature type="region of interest" description="Disordered" evidence="1">
    <location>
        <begin position="612"/>
        <end position="633"/>
    </location>
</feature>
<reference evidence="2 3" key="1">
    <citation type="submission" date="2020-05" db="EMBL/GenBank/DDBJ databases">
        <title>Aquincola sp. isolate from soil.</title>
        <authorList>
            <person name="Han J."/>
            <person name="Kim D.-U."/>
        </authorList>
    </citation>
    <scope>NUCLEOTIDE SEQUENCE [LARGE SCALE GENOMIC DNA]</scope>
    <source>
        <strain evidence="2 3">S2</strain>
    </source>
</reference>
<dbReference type="EMBL" id="JABRWJ010000009">
    <property type="protein sequence ID" value="NRF70814.1"/>
    <property type="molecule type" value="Genomic_DNA"/>
</dbReference>
<accession>A0ABX2EQG2</accession>
<feature type="region of interest" description="Disordered" evidence="1">
    <location>
        <begin position="639"/>
        <end position="658"/>
    </location>
</feature>
<evidence type="ECO:0000256" key="1">
    <source>
        <dbReference type="SAM" id="MobiDB-lite"/>
    </source>
</evidence>
<dbReference type="Gene3D" id="3.10.350.10">
    <property type="entry name" value="LysM domain"/>
    <property type="match status" value="1"/>
</dbReference>
<protein>
    <recommendedName>
        <fullName evidence="4">LysM domain-containing protein</fullName>
    </recommendedName>
</protein>
<dbReference type="Gene3D" id="1.20.58.2200">
    <property type="match status" value="1"/>
</dbReference>
<feature type="compositionally biased region" description="Polar residues" evidence="1">
    <location>
        <begin position="194"/>
        <end position="205"/>
    </location>
</feature>
<evidence type="ECO:0000313" key="3">
    <source>
        <dbReference type="Proteomes" id="UP000737171"/>
    </source>
</evidence>
<feature type="region of interest" description="Disordered" evidence="1">
    <location>
        <begin position="229"/>
        <end position="309"/>
    </location>
</feature>
<feature type="compositionally biased region" description="Pro residues" evidence="1">
    <location>
        <begin position="18"/>
        <end position="29"/>
    </location>
</feature>
<sequence length="707" mass="73113">MRTAPPVQAQAPVAPSIAPAPLPAAPSPAPIAAAPAPATRAPAPPPVAAAPRPAPTPAPSAAVGGDQYTVRPGDTLSRVASRTQRPGVALDQMLVGLFRGNPDAFIGNNMNRLKSGVVLSVPAAETVKAITPADARETIVAQSADFGSYRQRLAEGAPAAGTVEATRQAKGKVQAAVEDRKSAAPTPDKLKLSQAASTPESQVSKSTERKDSATRVAELTRNVEELKKLQQGTSAAQTPAAPAPAPAVTPPAPPAPTPAPATATAPPVAAPPAPAPAPAPVAAAPKPPAPSAPSLGGARPTPATAPEPSFLDTIVDSPLALPGAGILALVLAGLAYYRFRGRGPRKDRTETSFLESRVQPDSFFGASGGQRVDTTDQSAGTSSMGFSLSQLDAIGDVDPVAEADVYLAYGRDLQAEEILKEAMRTTPDRLAIRTKLLEVYAKRRDTKGFELLATQLFSITQGTGADWEKAQEMGRGIDPNNALYQPGGRPEEVMRDGQVVAEPLGATTLPQSVLPSQQTYPGEATLPVEPPNSALDLDLDLDETPTIPPPSAVEMTRPLTTEATAAGSGNIDLDFDFSNEPVTISKRTGTPVPPPSTMDFNLDDLSLDLTAPLPRQAPAPAPSTEPSLDFGEFSLAGANSDETLPVAPPASELPADEADPIARKLELAEEFRQIGDMEGARDLLEEVIAKSSGTLKSKAQSMLDELG</sequence>
<feature type="compositionally biased region" description="Low complexity" evidence="1">
    <location>
        <begin position="1"/>
        <end position="17"/>
    </location>
</feature>
<gene>
    <name evidence="2" type="ORF">HLB44_27800</name>
</gene>
<dbReference type="CDD" id="cd00118">
    <property type="entry name" value="LysM"/>
    <property type="match status" value="1"/>
</dbReference>
<feature type="compositionally biased region" description="Low complexity" evidence="1">
    <location>
        <begin position="30"/>
        <end position="41"/>
    </location>
</feature>
<comment type="caution">
    <text evidence="2">The sequence shown here is derived from an EMBL/GenBank/DDBJ whole genome shotgun (WGS) entry which is preliminary data.</text>
</comment>
<evidence type="ECO:0008006" key="4">
    <source>
        <dbReference type="Google" id="ProtNLM"/>
    </source>
</evidence>
<dbReference type="InterPro" id="IPR038440">
    <property type="entry name" value="FimV_C_sf"/>
</dbReference>
<feature type="compositionally biased region" description="Pro residues" evidence="1">
    <location>
        <begin position="42"/>
        <end position="58"/>
    </location>
</feature>
<organism evidence="2 3">
    <name type="scientific">Pseudaquabacterium terrae</name>
    <dbReference type="NCBI Taxonomy" id="2732868"/>
    <lineage>
        <taxon>Bacteria</taxon>
        <taxon>Pseudomonadati</taxon>
        <taxon>Pseudomonadota</taxon>
        <taxon>Betaproteobacteria</taxon>
        <taxon>Burkholderiales</taxon>
        <taxon>Sphaerotilaceae</taxon>
        <taxon>Pseudaquabacterium</taxon>
    </lineage>
</organism>
<dbReference type="InterPro" id="IPR018392">
    <property type="entry name" value="LysM"/>
</dbReference>
<feature type="compositionally biased region" description="Pro residues" evidence="1">
    <location>
        <begin position="241"/>
        <end position="259"/>
    </location>
</feature>
<dbReference type="InterPro" id="IPR020012">
    <property type="entry name" value="LysM_FimV"/>
</dbReference>
<dbReference type="NCBIfam" id="TIGR03505">
    <property type="entry name" value="FimV_core"/>
    <property type="match status" value="1"/>
</dbReference>